<evidence type="ECO:0000256" key="2">
    <source>
        <dbReference type="PROSITE-ProRule" id="PRU00169"/>
    </source>
</evidence>
<dbReference type="OrthoDB" id="2830at2157"/>
<dbReference type="InterPro" id="IPR001789">
    <property type="entry name" value="Sig_transdc_resp-reg_receiver"/>
</dbReference>
<dbReference type="Gene3D" id="3.40.50.2300">
    <property type="match status" value="1"/>
</dbReference>
<dbReference type="SMART" id="SM00448">
    <property type="entry name" value="REC"/>
    <property type="match status" value="1"/>
</dbReference>
<dbReference type="STRING" id="877455.Metbo_1742"/>
<dbReference type="EMBL" id="CP002551">
    <property type="protein sequence ID" value="ADZ09965.1"/>
    <property type="molecule type" value="Genomic_DNA"/>
</dbReference>
<dbReference type="SUPFAM" id="SSF52172">
    <property type="entry name" value="CheY-like"/>
    <property type="match status" value="1"/>
</dbReference>
<dbReference type="AlphaFoldDB" id="F0T9T6"/>
<dbReference type="GO" id="GO:0000160">
    <property type="term" value="P:phosphorelay signal transduction system"/>
    <property type="evidence" value="ECO:0007669"/>
    <property type="project" value="InterPro"/>
</dbReference>
<dbReference type="PROSITE" id="PS50110">
    <property type="entry name" value="RESPONSE_REGULATORY"/>
    <property type="match status" value="1"/>
</dbReference>
<name>F0T9T6_METLA</name>
<protein>
    <submittedName>
        <fullName evidence="4">Response regulator receiver protein</fullName>
    </submittedName>
</protein>
<dbReference type="eggNOG" id="arCOG06537">
    <property type="taxonomic scope" value="Archaea"/>
</dbReference>
<dbReference type="CDD" id="cd17534">
    <property type="entry name" value="REC_DC-like"/>
    <property type="match status" value="1"/>
</dbReference>
<reference evidence="5" key="1">
    <citation type="submission" date="2011-02" db="EMBL/GenBank/DDBJ databases">
        <title>Complete sequence of Methanobacterium sp. AL-21.</title>
        <authorList>
            <consortium name="US DOE Joint Genome Institute"/>
            <person name="Lucas S."/>
            <person name="Copeland A."/>
            <person name="Lapidus A."/>
            <person name="Cheng J.-F."/>
            <person name="Goodwin L."/>
            <person name="Pitluck S."/>
            <person name="Chertkov O."/>
            <person name="Detter J.C."/>
            <person name="Han C."/>
            <person name="Tapia R."/>
            <person name="Land M."/>
            <person name="Hauser L."/>
            <person name="Kyrpides N."/>
            <person name="Ivanova N."/>
            <person name="Mikhailova N."/>
            <person name="Pagani I."/>
            <person name="Cadillo-Quiroz H."/>
            <person name="Imachi H."/>
            <person name="Zinder S."/>
            <person name="Liu W."/>
            <person name="Woyke T."/>
        </authorList>
    </citation>
    <scope>NUCLEOTIDE SEQUENCE [LARGE SCALE GENOMIC DNA]</scope>
    <source>
        <strain evidence="5">AL-21</strain>
    </source>
</reference>
<keyword evidence="1 2" id="KW-0597">Phosphoprotein</keyword>
<feature type="modified residue" description="4-aspartylphosphate" evidence="2">
    <location>
        <position position="55"/>
    </location>
</feature>
<proteinExistence type="predicted"/>
<evidence type="ECO:0000313" key="5">
    <source>
        <dbReference type="Proteomes" id="UP000007490"/>
    </source>
</evidence>
<keyword evidence="5" id="KW-1185">Reference proteome</keyword>
<evidence type="ECO:0000256" key="1">
    <source>
        <dbReference type="ARBA" id="ARBA00022553"/>
    </source>
</evidence>
<evidence type="ECO:0000313" key="4">
    <source>
        <dbReference type="EMBL" id="ADZ09965.1"/>
    </source>
</evidence>
<dbReference type="HOGENOM" id="CLU_000445_69_11_2"/>
<evidence type="ECO:0000259" key="3">
    <source>
        <dbReference type="PROSITE" id="PS50110"/>
    </source>
</evidence>
<dbReference type="InterPro" id="IPR011006">
    <property type="entry name" value="CheY-like_superfamily"/>
</dbReference>
<dbReference type="InterPro" id="IPR050595">
    <property type="entry name" value="Bact_response_regulator"/>
</dbReference>
<dbReference type="PANTHER" id="PTHR44591:SF3">
    <property type="entry name" value="RESPONSE REGULATORY DOMAIN-CONTAINING PROTEIN"/>
    <property type="match status" value="1"/>
</dbReference>
<dbReference type="PANTHER" id="PTHR44591">
    <property type="entry name" value="STRESS RESPONSE REGULATOR PROTEIN 1"/>
    <property type="match status" value="1"/>
</dbReference>
<organism evidence="4 5">
    <name type="scientific">Methanobacterium lacus (strain AL-21)</name>
    <dbReference type="NCBI Taxonomy" id="877455"/>
    <lineage>
        <taxon>Archaea</taxon>
        <taxon>Methanobacteriati</taxon>
        <taxon>Methanobacteriota</taxon>
        <taxon>Methanomada group</taxon>
        <taxon>Methanobacteria</taxon>
        <taxon>Methanobacteriales</taxon>
        <taxon>Methanobacteriaceae</taxon>
        <taxon>Methanobacterium</taxon>
    </lineage>
</organism>
<accession>F0T9T6</accession>
<gene>
    <name evidence="4" type="ordered locus">Metbo_1742</name>
</gene>
<dbReference type="KEGG" id="mel:Metbo_1742"/>
<feature type="domain" description="Response regulatory" evidence="3">
    <location>
        <begin position="5"/>
        <end position="120"/>
    </location>
</feature>
<dbReference type="Proteomes" id="UP000007490">
    <property type="component" value="Chromosome"/>
</dbReference>
<dbReference type="Pfam" id="PF00072">
    <property type="entry name" value="Response_reg"/>
    <property type="match status" value="1"/>
</dbReference>
<sequence>MLDANILIVEDEFIEAADLKKRLERLGYSVSGIVGTGEAAIQKAEELFPDLILMDIMLKGSMNGIQAADQIMEKSDIPVIYLTAYYDNDTLEKAKKTAPYGYIIKPYEDMGLRSAIEMAVYNHHNEQRLKNSAKVLKFSSEMLKEINR</sequence>
<reference evidence="4 5" key="2">
    <citation type="journal article" date="2014" name="Int. J. Syst. Evol. Microbiol.">
        <title>Methanobacterium paludis sp. nov. and a novel strain of Methanobacterium lacus isolated from northern peatlands.</title>
        <authorList>
            <person name="Cadillo-Quiroz H."/>
            <person name="Brauer S.L."/>
            <person name="Goodson N."/>
            <person name="Yavitt J.B."/>
            <person name="Zinder S.H."/>
        </authorList>
    </citation>
    <scope>NUCLEOTIDE SEQUENCE [LARGE SCALE GENOMIC DNA]</scope>
    <source>
        <strain evidence="4 5">AL-21</strain>
    </source>
</reference>